<comment type="catalytic activity">
    <reaction evidence="3">
        <text>adenosylcob(III)inamide + GTP = adenosylcob(III)inamide phosphate + GDP + H(+)</text>
        <dbReference type="Rhea" id="RHEA:15765"/>
        <dbReference type="ChEBI" id="CHEBI:2480"/>
        <dbReference type="ChEBI" id="CHEBI:15378"/>
        <dbReference type="ChEBI" id="CHEBI:37565"/>
        <dbReference type="ChEBI" id="CHEBI:58189"/>
        <dbReference type="ChEBI" id="CHEBI:58502"/>
        <dbReference type="EC" id="2.7.1.156"/>
    </reaction>
</comment>
<comment type="pathway">
    <text evidence="5">Cofactor biosynthesis; adenosylcobalamin biosynthesis; adenosylcobalamin from cob(II)yrinate a,c-diamide: step 6/7.</text>
</comment>
<organism evidence="18">
    <name type="scientific">marine sediment metagenome</name>
    <dbReference type="NCBI Taxonomy" id="412755"/>
    <lineage>
        <taxon>unclassified sequences</taxon>
        <taxon>metagenomes</taxon>
        <taxon>ecological metagenomes</taxon>
    </lineage>
</organism>
<evidence type="ECO:0000256" key="3">
    <source>
        <dbReference type="ARBA" id="ARBA00001522"/>
    </source>
</evidence>
<gene>
    <name evidence="18" type="ORF">S01H1_27859</name>
</gene>
<evidence type="ECO:0000256" key="13">
    <source>
        <dbReference type="ARBA" id="ARBA00022777"/>
    </source>
</evidence>
<evidence type="ECO:0000256" key="15">
    <source>
        <dbReference type="ARBA" id="ARBA00023134"/>
    </source>
</evidence>
<evidence type="ECO:0000256" key="8">
    <source>
        <dbReference type="ARBA" id="ARBA00012016"/>
    </source>
</evidence>
<evidence type="ECO:0000256" key="1">
    <source>
        <dbReference type="ARBA" id="ARBA00000312"/>
    </source>
</evidence>
<comment type="catalytic activity">
    <reaction evidence="1">
        <text>adenosylcob(III)inamide + ATP = adenosylcob(III)inamide phosphate + ADP + H(+)</text>
        <dbReference type="Rhea" id="RHEA:15769"/>
        <dbReference type="ChEBI" id="CHEBI:2480"/>
        <dbReference type="ChEBI" id="CHEBI:15378"/>
        <dbReference type="ChEBI" id="CHEBI:30616"/>
        <dbReference type="ChEBI" id="CHEBI:58502"/>
        <dbReference type="ChEBI" id="CHEBI:456216"/>
        <dbReference type="EC" id="2.7.1.156"/>
    </reaction>
</comment>
<evidence type="ECO:0000256" key="10">
    <source>
        <dbReference type="ARBA" id="ARBA00022573"/>
    </source>
</evidence>
<keyword evidence="15" id="KW-0342">GTP-binding</keyword>
<evidence type="ECO:0000256" key="16">
    <source>
        <dbReference type="ARBA" id="ARBA00029570"/>
    </source>
</evidence>
<keyword evidence="11" id="KW-0808">Transferase</keyword>
<name>X0UX87_9ZZZZ</name>
<dbReference type="PANTHER" id="PTHR34848:SF1">
    <property type="entry name" value="BIFUNCTIONAL ADENOSYLCOBALAMIN BIOSYNTHESIS PROTEIN COBU"/>
    <property type="match status" value="1"/>
</dbReference>
<comment type="catalytic activity">
    <reaction evidence="2">
        <text>adenosylcob(III)inamide phosphate + GTP + H(+) = adenosylcob(III)inamide-GDP + diphosphate</text>
        <dbReference type="Rhea" id="RHEA:22712"/>
        <dbReference type="ChEBI" id="CHEBI:15378"/>
        <dbReference type="ChEBI" id="CHEBI:33019"/>
        <dbReference type="ChEBI" id="CHEBI:37565"/>
        <dbReference type="ChEBI" id="CHEBI:58502"/>
        <dbReference type="ChEBI" id="CHEBI:60487"/>
        <dbReference type="EC" id="2.7.7.62"/>
    </reaction>
</comment>
<dbReference type="EC" id="2.7.1.156" evidence="8"/>
<keyword evidence="12" id="KW-0547">Nucleotide-binding</keyword>
<evidence type="ECO:0000256" key="5">
    <source>
        <dbReference type="ARBA" id="ARBA00004692"/>
    </source>
</evidence>
<keyword evidence="10" id="KW-0169">Cobalamin biosynthesis</keyword>
<evidence type="ECO:0000256" key="6">
    <source>
        <dbReference type="ARBA" id="ARBA00005159"/>
    </source>
</evidence>
<evidence type="ECO:0000256" key="12">
    <source>
        <dbReference type="ARBA" id="ARBA00022741"/>
    </source>
</evidence>
<keyword evidence="14" id="KW-0067">ATP-binding</keyword>
<keyword evidence="13" id="KW-0418">Kinase</keyword>
<comment type="similarity">
    <text evidence="7">Belongs to the CobU/CobP family.</text>
</comment>
<comment type="caution">
    <text evidence="18">The sequence shown here is derived from an EMBL/GenBank/DDBJ whole genome shotgun (WGS) entry which is preliminary data.</text>
</comment>
<evidence type="ECO:0000256" key="9">
    <source>
        <dbReference type="ARBA" id="ARBA00012523"/>
    </source>
</evidence>
<evidence type="ECO:0000256" key="4">
    <source>
        <dbReference type="ARBA" id="ARBA00003889"/>
    </source>
</evidence>
<accession>X0UX87</accession>
<dbReference type="SUPFAM" id="SSF52540">
    <property type="entry name" value="P-loop containing nucleoside triphosphate hydrolases"/>
    <property type="match status" value="1"/>
</dbReference>
<dbReference type="EMBL" id="BARS01016994">
    <property type="protein sequence ID" value="GAF93045.1"/>
    <property type="molecule type" value="Genomic_DNA"/>
</dbReference>
<evidence type="ECO:0000256" key="2">
    <source>
        <dbReference type="ARBA" id="ARBA00000711"/>
    </source>
</evidence>
<evidence type="ECO:0000256" key="17">
    <source>
        <dbReference type="ARBA" id="ARBA00030571"/>
    </source>
</evidence>
<proteinExistence type="inferred from homology"/>
<dbReference type="Gene3D" id="3.40.50.300">
    <property type="entry name" value="P-loop containing nucleotide triphosphate hydrolases"/>
    <property type="match status" value="1"/>
</dbReference>
<protein>
    <recommendedName>
        <fullName evidence="16">Adenosylcobinamide kinase</fullName>
        <ecNumber evidence="8">2.7.1.156</ecNumber>
        <ecNumber evidence="9">2.7.7.62</ecNumber>
    </recommendedName>
    <alternativeName>
        <fullName evidence="17">Adenosylcobinamide-phosphate guanylyltransferase</fullName>
    </alternativeName>
</protein>
<dbReference type="EC" id="2.7.7.62" evidence="9"/>
<dbReference type="GO" id="GO:0043752">
    <property type="term" value="F:adenosylcobinamide kinase activity"/>
    <property type="evidence" value="ECO:0007669"/>
    <property type="project" value="UniProtKB-EC"/>
</dbReference>
<sequence length="127" mass="13959">WKLIEEGKEISAILSKAKGKYEVALIDCLGLWISNLLAANLGDKAIEKRIKKLINSALNTNIATILISNEVGSGIVPDNPLARRFRDLLGLANQMIAKKADQVILMQAGIPIRIKGENIQKVESREK</sequence>
<comment type="function">
    <text evidence="4">Catalyzes ATP-dependent phosphorylation of adenosylcobinamide and addition of GMP to adenosylcobinamide phosphate.</text>
</comment>
<evidence type="ECO:0000256" key="7">
    <source>
        <dbReference type="ARBA" id="ARBA00007490"/>
    </source>
</evidence>
<dbReference type="Pfam" id="PF02283">
    <property type="entry name" value="CobU"/>
    <property type="match status" value="1"/>
</dbReference>
<evidence type="ECO:0000256" key="14">
    <source>
        <dbReference type="ARBA" id="ARBA00022840"/>
    </source>
</evidence>
<dbReference type="InterPro" id="IPR003203">
    <property type="entry name" value="CobU/CobP"/>
</dbReference>
<feature type="non-terminal residue" evidence="18">
    <location>
        <position position="1"/>
    </location>
</feature>
<comment type="pathway">
    <text evidence="6">Cofactor biosynthesis; adenosylcobalamin biosynthesis; adenosylcobalamin from cob(II)yrinate a,c-diamide: step 5/7.</text>
</comment>
<reference evidence="18" key="1">
    <citation type="journal article" date="2014" name="Front. Microbiol.">
        <title>High frequency of phylogenetically diverse reductive dehalogenase-homologous genes in deep subseafloor sedimentary metagenomes.</title>
        <authorList>
            <person name="Kawai M."/>
            <person name="Futagami T."/>
            <person name="Toyoda A."/>
            <person name="Takaki Y."/>
            <person name="Nishi S."/>
            <person name="Hori S."/>
            <person name="Arai W."/>
            <person name="Tsubouchi T."/>
            <person name="Morono Y."/>
            <person name="Uchiyama I."/>
            <person name="Ito T."/>
            <person name="Fujiyama A."/>
            <person name="Inagaki F."/>
            <person name="Takami H."/>
        </authorList>
    </citation>
    <scope>NUCLEOTIDE SEQUENCE</scope>
    <source>
        <strain evidence="18">Expedition CK06-06</strain>
    </source>
</reference>
<dbReference type="GO" id="GO:0005525">
    <property type="term" value="F:GTP binding"/>
    <property type="evidence" value="ECO:0007669"/>
    <property type="project" value="UniProtKB-KW"/>
</dbReference>
<dbReference type="GO" id="GO:0005524">
    <property type="term" value="F:ATP binding"/>
    <property type="evidence" value="ECO:0007669"/>
    <property type="project" value="UniProtKB-KW"/>
</dbReference>
<dbReference type="GO" id="GO:0008820">
    <property type="term" value="F:cobinamide phosphate guanylyltransferase activity"/>
    <property type="evidence" value="ECO:0007669"/>
    <property type="project" value="UniProtKB-EC"/>
</dbReference>
<evidence type="ECO:0000256" key="11">
    <source>
        <dbReference type="ARBA" id="ARBA00022679"/>
    </source>
</evidence>
<dbReference type="GO" id="GO:0009236">
    <property type="term" value="P:cobalamin biosynthetic process"/>
    <property type="evidence" value="ECO:0007669"/>
    <property type="project" value="UniProtKB-KW"/>
</dbReference>
<dbReference type="PANTHER" id="PTHR34848">
    <property type="match status" value="1"/>
</dbReference>
<evidence type="ECO:0000313" key="18">
    <source>
        <dbReference type="EMBL" id="GAF93045.1"/>
    </source>
</evidence>
<dbReference type="InterPro" id="IPR027417">
    <property type="entry name" value="P-loop_NTPase"/>
</dbReference>
<dbReference type="AlphaFoldDB" id="X0UX87"/>